<accession>W5USF7</accession>
<evidence type="ECO:0000256" key="1">
    <source>
        <dbReference type="ARBA" id="ARBA00022741"/>
    </source>
</evidence>
<dbReference type="PANTHER" id="PTHR43790">
    <property type="entry name" value="CARBOHYDRATE TRANSPORT ATP-BINDING PROTEIN MG119-RELATED"/>
    <property type="match status" value="1"/>
</dbReference>
<sequence>MSKTDFAIEFINVSKKFGNFYANKKINIQIKKNSIHAIIGENGAGKSTLMSTLFGIYTPDEGIIKINGDNSFITNPTIASEFGIGMVHQHFKLVDAYTNLQNIVLGNEHSKFGLIDWKLAISKIRSLQEKYSLFFDLNEKTGKTSVAVKQKIEILKVLYRDSDILIFDEPTAILNPQEIEAFLENLKFFASTGKTIIFISHKLNEIKKVADVATVLRHGEVVANFENLDNISVEDLSIAMVGEKVVNAINIDNLTKDEVGVEISNLSATHTKKIENISFQINKGEIVAIAGVEGNGQEELELAISGIIKSKSGKILVNTNKIQPTKWAKFIKNNKKTDIQRVTNYKIDIAQLQPKNRIPYLSYIPGDRHKYGVILDMDNLDNSIIRNLHNPKFVSKTFLRKNSIKSFYKKIVENFDVRGDQEGTKNIRLLSGGNQQKAVVGREIFSEHDFLLVVQPTRGLDVGAIKLIHQAILKEKEQGKSILLISYELDEVLALADSIIVINKGKISQKFLRKDIDRQKIGLLMGGIHSEIKQSN</sequence>
<dbReference type="AlphaFoldDB" id="W5USF7"/>
<dbReference type="SMART" id="SM00382">
    <property type="entry name" value="AAA"/>
    <property type="match status" value="1"/>
</dbReference>
<evidence type="ECO:0000256" key="2">
    <source>
        <dbReference type="ARBA" id="ARBA00022840"/>
    </source>
</evidence>
<dbReference type="eggNOG" id="COG3845">
    <property type="taxonomic scope" value="Bacteria"/>
</dbReference>
<dbReference type="PANTHER" id="PTHR43790:SF4">
    <property type="entry name" value="GUANOSINE IMPORT ATP-BINDING PROTEIN NUPO"/>
    <property type="match status" value="1"/>
</dbReference>
<dbReference type="OrthoDB" id="9771863at2"/>
<dbReference type="EMBL" id="CP007154">
    <property type="protein sequence ID" value="AHH45026.1"/>
    <property type="molecule type" value="Genomic_DNA"/>
</dbReference>
<dbReference type="InterPro" id="IPR027417">
    <property type="entry name" value="P-loop_NTPase"/>
</dbReference>
<dbReference type="InterPro" id="IPR003593">
    <property type="entry name" value="AAA+_ATPase"/>
</dbReference>
<dbReference type="Pfam" id="PF00005">
    <property type="entry name" value="ABC_tran"/>
    <property type="match status" value="2"/>
</dbReference>
<dbReference type="InterPro" id="IPR003439">
    <property type="entry name" value="ABC_transporter-like_ATP-bd"/>
</dbReference>
<dbReference type="Gene3D" id="3.40.50.300">
    <property type="entry name" value="P-loop containing nucleotide triphosphate hydrolases"/>
    <property type="match status" value="2"/>
</dbReference>
<dbReference type="SUPFAM" id="SSF52540">
    <property type="entry name" value="P-loop containing nucleoside triphosphate hydrolases"/>
    <property type="match status" value="2"/>
</dbReference>
<dbReference type="STRING" id="743966.MYB_00050"/>
<dbReference type="InterPro" id="IPR050107">
    <property type="entry name" value="ABC_carbohydrate_import_ATPase"/>
</dbReference>
<keyword evidence="1" id="KW-0547">Nucleotide-binding</keyword>
<keyword evidence="5" id="KW-1185">Reference proteome</keyword>
<proteinExistence type="predicted"/>
<dbReference type="CDD" id="cd03216">
    <property type="entry name" value="ABC_Carb_Monos_I"/>
    <property type="match status" value="1"/>
</dbReference>
<evidence type="ECO:0000313" key="5">
    <source>
        <dbReference type="Proteomes" id="UP000019229"/>
    </source>
</evidence>
<dbReference type="Proteomes" id="UP000019229">
    <property type="component" value="Chromosome"/>
</dbReference>
<feature type="domain" description="ABC transporter" evidence="3">
    <location>
        <begin position="8"/>
        <end position="243"/>
    </location>
</feature>
<keyword evidence="2 4" id="KW-0067">ATP-binding</keyword>
<dbReference type="InterPro" id="IPR017871">
    <property type="entry name" value="ABC_transporter-like_CS"/>
</dbReference>
<dbReference type="RefSeq" id="WP_022934823.1">
    <property type="nucleotide sequence ID" value="NZ_CP007154.1"/>
</dbReference>
<dbReference type="PROSITE" id="PS50893">
    <property type="entry name" value="ABC_TRANSPORTER_2"/>
    <property type="match status" value="2"/>
</dbReference>
<organism evidence="4 5">
    <name type="scientific">Mesomycoplasma bovoculi M165/69</name>
    <dbReference type="NCBI Taxonomy" id="743966"/>
    <lineage>
        <taxon>Bacteria</taxon>
        <taxon>Bacillati</taxon>
        <taxon>Mycoplasmatota</taxon>
        <taxon>Mycoplasmoidales</taxon>
        <taxon>Metamycoplasmataceae</taxon>
        <taxon>Mesomycoplasma</taxon>
    </lineage>
</organism>
<dbReference type="PROSITE" id="PS00211">
    <property type="entry name" value="ABC_TRANSPORTER_1"/>
    <property type="match status" value="1"/>
</dbReference>
<evidence type="ECO:0000259" key="3">
    <source>
        <dbReference type="PROSITE" id="PS50893"/>
    </source>
</evidence>
<name>W5USF7_9BACT</name>
<feature type="domain" description="ABC transporter" evidence="3">
    <location>
        <begin position="249"/>
        <end position="529"/>
    </location>
</feature>
<evidence type="ECO:0000313" key="4">
    <source>
        <dbReference type="EMBL" id="AHH45026.1"/>
    </source>
</evidence>
<dbReference type="CDD" id="cd03215">
    <property type="entry name" value="ABC_Carb_Monos_II"/>
    <property type="match status" value="1"/>
</dbReference>
<gene>
    <name evidence="4" type="ORF">MYB_00050</name>
</gene>
<dbReference type="HOGENOM" id="CLU_000604_92_3_14"/>
<protein>
    <submittedName>
        <fullName evidence="4">Putative sugar ABC transporter ATP-binding protein</fullName>
    </submittedName>
</protein>
<dbReference type="GO" id="GO:0005524">
    <property type="term" value="F:ATP binding"/>
    <property type="evidence" value="ECO:0007669"/>
    <property type="project" value="UniProtKB-KW"/>
</dbReference>
<dbReference type="KEGG" id="mbc:MYB_00050"/>
<dbReference type="GO" id="GO:0016887">
    <property type="term" value="F:ATP hydrolysis activity"/>
    <property type="evidence" value="ECO:0007669"/>
    <property type="project" value="InterPro"/>
</dbReference>
<reference evidence="4 5" key="1">
    <citation type="journal article" date="2014" name="Genome Announc.">
        <title>Complete Genome Sequence of Mycoplasma bovoculi Strain M165/69T (ATCC 29104).</title>
        <authorList>
            <person name="Calcutt M.J."/>
            <person name="Foecking M.F."/>
        </authorList>
    </citation>
    <scope>NUCLEOTIDE SEQUENCE [LARGE SCALE GENOMIC DNA]</scope>
    <source>
        <strain evidence="4">M165/69</strain>
    </source>
</reference>
<dbReference type="PATRIC" id="fig|743966.3.peg.10"/>